<reference evidence="1" key="1">
    <citation type="submission" date="2014-08" db="EMBL/GenBank/DDBJ databases">
        <authorList>
            <person name="Sharma Rahul"/>
            <person name="Thines Marco"/>
        </authorList>
    </citation>
    <scope>NUCLEOTIDE SEQUENCE</scope>
</reference>
<proteinExistence type="predicted"/>
<dbReference type="EMBL" id="LN483157">
    <property type="protein sequence ID" value="CED83831.1"/>
    <property type="molecule type" value="Genomic_DNA"/>
</dbReference>
<organism evidence="1">
    <name type="scientific">Phaffia rhodozyma</name>
    <name type="common">Yeast</name>
    <name type="synonym">Xanthophyllomyces dendrorhous</name>
    <dbReference type="NCBI Taxonomy" id="264483"/>
    <lineage>
        <taxon>Eukaryota</taxon>
        <taxon>Fungi</taxon>
        <taxon>Dikarya</taxon>
        <taxon>Basidiomycota</taxon>
        <taxon>Agaricomycotina</taxon>
        <taxon>Tremellomycetes</taxon>
        <taxon>Cystofilobasidiales</taxon>
        <taxon>Mrakiaceae</taxon>
        <taxon>Phaffia</taxon>
    </lineage>
</organism>
<evidence type="ECO:0000313" key="1">
    <source>
        <dbReference type="EMBL" id="CED83831.1"/>
    </source>
</evidence>
<protein>
    <submittedName>
        <fullName evidence="1">Uncharacterized protein</fullName>
    </submittedName>
</protein>
<dbReference type="AlphaFoldDB" id="A0A0F7SR09"/>
<accession>A0A0F7SR09</accession>
<name>A0A0F7SR09_PHARH</name>
<sequence>MIDTDRALFTGLGCLIVRSHSVRLLLDMWILPLLYIFCHVSKSIPLESTVQERKYARTFKMNPLEIQQTFQPDDTSIRDSASVKRLLLVDSKPIQQRKKRYGG</sequence>